<gene>
    <name evidence="2" type="ORF">MCUN1_000018</name>
</gene>
<sequence length="216" mass="23326">MTIRVVMFSDGERRDVAASRLIKIFPAPAGPVVDDMPVDEHEREAQVVGDQQESDKAKIPNDDEQIAALFDGQSEYDGYDDASIAGPSSLLIPEALEPPPSHTESARDVRVDELASPPRAEDELVAAMHLALAPQVTRELLEAVSPGFDAPPPPPEDNVLPSYADAASMDRTSIPRTVLLVSEAESFPPSYTQSAERSFRMPSQSDAGAFPPLYEA</sequence>
<feature type="region of interest" description="Disordered" evidence="1">
    <location>
        <begin position="185"/>
        <end position="216"/>
    </location>
</feature>
<dbReference type="AlphaFoldDB" id="A0AAF0EN91"/>
<accession>A0AAF0EN91</accession>
<evidence type="ECO:0000313" key="3">
    <source>
        <dbReference type="Proteomes" id="UP001219933"/>
    </source>
</evidence>
<proteinExistence type="predicted"/>
<protein>
    <submittedName>
        <fullName evidence="2">Uncharacterized protein</fullName>
    </submittedName>
</protein>
<keyword evidence="3" id="KW-1185">Reference proteome</keyword>
<reference evidence="2" key="1">
    <citation type="submission" date="2023-03" db="EMBL/GenBank/DDBJ databases">
        <title>Mating type loci evolution in Malassezia.</title>
        <authorList>
            <person name="Coelho M.A."/>
        </authorList>
    </citation>
    <scope>NUCLEOTIDE SEQUENCE</scope>
    <source>
        <strain evidence="2">CBS 11721</strain>
    </source>
</reference>
<evidence type="ECO:0000256" key="1">
    <source>
        <dbReference type="SAM" id="MobiDB-lite"/>
    </source>
</evidence>
<feature type="compositionally biased region" description="Polar residues" evidence="1">
    <location>
        <begin position="189"/>
        <end position="206"/>
    </location>
</feature>
<organism evidence="2 3">
    <name type="scientific">Malassezia cuniculi</name>
    <dbReference type="NCBI Taxonomy" id="948313"/>
    <lineage>
        <taxon>Eukaryota</taxon>
        <taxon>Fungi</taxon>
        <taxon>Dikarya</taxon>
        <taxon>Basidiomycota</taxon>
        <taxon>Ustilaginomycotina</taxon>
        <taxon>Malasseziomycetes</taxon>
        <taxon>Malasseziales</taxon>
        <taxon>Malasseziaceae</taxon>
        <taxon>Malassezia</taxon>
    </lineage>
</organism>
<name>A0AAF0EN91_9BASI</name>
<dbReference type="EMBL" id="CP119877">
    <property type="protein sequence ID" value="WFD33205.1"/>
    <property type="molecule type" value="Genomic_DNA"/>
</dbReference>
<dbReference type="Proteomes" id="UP001219933">
    <property type="component" value="Chromosome 1"/>
</dbReference>
<evidence type="ECO:0000313" key="2">
    <source>
        <dbReference type="EMBL" id="WFD33205.1"/>
    </source>
</evidence>